<proteinExistence type="predicted"/>
<dbReference type="KEGG" id="cpi:Cpin_3342"/>
<dbReference type="RefSeq" id="WP_012790985.1">
    <property type="nucleotide sequence ID" value="NC_013132.1"/>
</dbReference>
<sequence>MSLLPYLLVPLLSAFLRPYTSALFTYLFTIALLLFYPQIYFFVEEKLHPRPIEEAFAGRCGMIEFSFIFSHWLVFMPAALLLQVIFNKLFKRWKATKEASETINK</sequence>
<dbReference type="EMBL" id="CP001699">
    <property type="protein sequence ID" value="ACU60809.1"/>
    <property type="molecule type" value="Genomic_DNA"/>
</dbReference>
<reference evidence="3" key="1">
    <citation type="submission" date="2009-08" db="EMBL/GenBank/DDBJ databases">
        <title>The complete genome of Chitinophaga pinensis DSM 2588.</title>
        <authorList>
            <consortium name="US DOE Joint Genome Institute (JGI-PGF)"/>
            <person name="Lucas S."/>
            <person name="Copeland A."/>
            <person name="Lapidus A."/>
            <person name="Glavina del Rio T."/>
            <person name="Dalin E."/>
            <person name="Tice H."/>
            <person name="Bruce D."/>
            <person name="Goodwin L."/>
            <person name="Pitluck S."/>
            <person name="Kyrpides N."/>
            <person name="Mavromatis K."/>
            <person name="Ivanova N."/>
            <person name="Mikhailova N."/>
            <person name="Sims D."/>
            <person name="Meinche L."/>
            <person name="Brettin T."/>
            <person name="Detter J.C."/>
            <person name="Han C."/>
            <person name="Larimer F."/>
            <person name="Land M."/>
            <person name="Hauser L."/>
            <person name="Markowitz V."/>
            <person name="Cheng J.-F."/>
            <person name="Hugenholtz P."/>
            <person name="Woyke T."/>
            <person name="Wu D."/>
            <person name="Spring S."/>
            <person name="Klenk H.-P."/>
            <person name="Eisen J.A."/>
        </authorList>
    </citation>
    <scope>NUCLEOTIDE SEQUENCE [LARGE SCALE GENOMIC DNA]</scope>
    <source>
        <strain evidence="3">ATCC 43595 / DSM 2588 / LMG 13176 / NBRC 15968 / NCIMB 11800 / UQM 2034</strain>
    </source>
</reference>
<feature type="transmembrane region" description="Helical" evidence="1">
    <location>
        <begin position="63"/>
        <end position="86"/>
    </location>
</feature>
<keyword evidence="1" id="KW-1133">Transmembrane helix</keyword>
<protein>
    <submittedName>
        <fullName evidence="2">Uncharacterized protein</fullName>
    </submittedName>
</protein>
<keyword evidence="1" id="KW-0472">Membrane</keyword>
<reference evidence="2 3" key="2">
    <citation type="journal article" date="2010" name="Stand. Genomic Sci.">
        <title>Complete genome sequence of Chitinophaga pinensis type strain (UQM 2034).</title>
        <authorList>
            <person name="Glavina Del Rio T."/>
            <person name="Abt B."/>
            <person name="Spring S."/>
            <person name="Lapidus A."/>
            <person name="Nolan M."/>
            <person name="Tice H."/>
            <person name="Copeland A."/>
            <person name="Cheng J.F."/>
            <person name="Chen F."/>
            <person name="Bruce D."/>
            <person name="Goodwin L."/>
            <person name="Pitluck S."/>
            <person name="Ivanova N."/>
            <person name="Mavromatis K."/>
            <person name="Mikhailova N."/>
            <person name="Pati A."/>
            <person name="Chen A."/>
            <person name="Palaniappan K."/>
            <person name="Land M."/>
            <person name="Hauser L."/>
            <person name="Chang Y.J."/>
            <person name="Jeffries C.D."/>
            <person name="Chain P."/>
            <person name="Saunders E."/>
            <person name="Detter J.C."/>
            <person name="Brettin T."/>
            <person name="Rohde M."/>
            <person name="Goker M."/>
            <person name="Bristow J."/>
            <person name="Eisen J.A."/>
            <person name="Markowitz V."/>
            <person name="Hugenholtz P."/>
            <person name="Kyrpides N.C."/>
            <person name="Klenk H.P."/>
            <person name="Lucas S."/>
        </authorList>
    </citation>
    <scope>NUCLEOTIDE SEQUENCE [LARGE SCALE GENOMIC DNA]</scope>
    <source>
        <strain evidence="3">ATCC 43595 / DSM 2588 / LMG 13176 / NBRC 15968 / NCIMB 11800 / UQM 2034</strain>
    </source>
</reference>
<keyword evidence="1" id="KW-0812">Transmembrane</keyword>
<evidence type="ECO:0000313" key="2">
    <source>
        <dbReference type="EMBL" id="ACU60809.1"/>
    </source>
</evidence>
<evidence type="ECO:0000313" key="3">
    <source>
        <dbReference type="Proteomes" id="UP000002215"/>
    </source>
</evidence>
<dbReference type="AlphaFoldDB" id="A0A979G4M1"/>
<organism evidence="2 3">
    <name type="scientific">Chitinophaga pinensis (strain ATCC 43595 / DSM 2588 / LMG 13176 / NBRC 15968 / NCIMB 11800 / UQM 2034)</name>
    <dbReference type="NCBI Taxonomy" id="485918"/>
    <lineage>
        <taxon>Bacteria</taxon>
        <taxon>Pseudomonadati</taxon>
        <taxon>Bacteroidota</taxon>
        <taxon>Chitinophagia</taxon>
        <taxon>Chitinophagales</taxon>
        <taxon>Chitinophagaceae</taxon>
        <taxon>Chitinophaga</taxon>
    </lineage>
</organism>
<name>A0A979G4M1_CHIPD</name>
<dbReference type="OrthoDB" id="677576at2"/>
<accession>A0A979G4M1</accession>
<evidence type="ECO:0000256" key="1">
    <source>
        <dbReference type="SAM" id="Phobius"/>
    </source>
</evidence>
<gene>
    <name evidence="2" type="ordered locus">Cpin_3342</name>
</gene>
<feature type="transmembrane region" description="Helical" evidence="1">
    <location>
        <begin position="26"/>
        <end position="43"/>
    </location>
</feature>
<dbReference type="Proteomes" id="UP000002215">
    <property type="component" value="Chromosome"/>
</dbReference>